<dbReference type="PANTHER" id="PTHR48098:SF3">
    <property type="entry name" value="IRON(III) ENTEROBACTIN ESTERASE"/>
    <property type="match status" value="1"/>
</dbReference>
<evidence type="ECO:0000313" key="2">
    <source>
        <dbReference type="Proteomes" id="UP001596113"/>
    </source>
</evidence>
<keyword evidence="1" id="KW-0378">Hydrolase</keyword>
<organism evidence="1 2">
    <name type="scientific">Cohnella soli</name>
    <dbReference type="NCBI Taxonomy" id="425005"/>
    <lineage>
        <taxon>Bacteria</taxon>
        <taxon>Bacillati</taxon>
        <taxon>Bacillota</taxon>
        <taxon>Bacilli</taxon>
        <taxon>Bacillales</taxon>
        <taxon>Paenibacillaceae</taxon>
        <taxon>Cohnella</taxon>
    </lineage>
</organism>
<protein>
    <submittedName>
        <fullName evidence="1">Alpha/beta hydrolase</fullName>
    </submittedName>
</protein>
<dbReference type="InterPro" id="IPR050583">
    <property type="entry name" value="Mycobacterial_A85_antigen"/>
</dbReference>
<evidence type="ECO:0000313" key="1">
    <source>
        <dbReference type="EMBL" id="MFC5403665.1"/>
    </source>
</evidence>
<dbReference type="EMBL" id="JBHSMI010000025">
    <property type="protein sequence ID" value="MFC5403665.1"/>
    <property type="molecule type" value="Genomic_DNA"/>
</dbReference>
<dbReference type="RefSeq" id="WP_378133253.1">
    <property type="nucleotide sequence ID" value="NZ_JBHSMI010000025.1"/>
</dbReference>
<proteinExistence type="predicted"/>
<sequence length="251" mass="28710">MSDNPLYRRTINKHVIPSRYLPEGERTLRVYLPPGYQAWISYPVVYCQDGEDFFNFGRIATHAQRLILEEGWEPFIIVGVEVDKSQRTSEYAPDGNRYAAYMKFFAEEMIPWMETNYPVRDEPEQRLLAGDSLGGAVSLSLALAYPHLFSRIVSLSGAFYDSYIEQIKAAGPLNRLKLWMVVGLQETAYETDRGVYDFVALNREAVAILKAKGAKLLYEEKDGEHKWGFWQQQLPEALAVFLGPTPSPFHD</sequence>
<dbReference type="SUPFAM" id="SSF53474">
    <property type="entry name" value="alpha/beta-Hydrolases"/>
    <property type="match status" value="1"/>
</dbReference>
<dbReference type="Pfam" id="PF00756">
    <property type="entry name" value="Esterase"/>
    <property type="match status" value="1"/>
</dbReference>
<gene>
    <name evidence="1" type="ORF">ACFPOF_13055</name>
</gene>
<dbReference type="Proteomes" id="UP001596113">
    <property type="component" value="Unassembled WGS sequence"/>
</dbReference>
<dbReference type="InterPro" id="IPR029058">
    <property type="entry name" value="AB_hydrolase_fold"/>
</dbReference>
<dbReference type="PANTHER" id="PTHR48098">
    <property type="entry name" value="ENTEROCHELIN ESTERASE-RELATED"/>
    <property type="match status" value="1"/>
</dbReference>
<comment type="caution">
    <text evidence="1">The sequence shown here is derived from an EMBL/GenBank/DDBJ whole genome shotgun (WGS) entry which is preliminary data.</text>
</comment>
<reference evidence="2" key="1">
    <citation type="journal article" date="2019" name="Int. J. Syst. Evol. Microbiol.">
        <title>The Global Catalogue of Microorganisms (GCM) 10K type strain sequencing project: providing services to taxonomists for standard genome sequencing and annotation.</title>
        <authorList>
            <consortium name="The Broad Institute Genomics Platform"/>
            <consortium name="The Broad Institute Genome Sequencing Center for Infectious Disease"/>
            <person name="Wu L."/>
            <person name="Ma J."/>
        </authorList>
    </citation>
    <scope>NUCLEOTIDE SEQUENCE [LARGE SCALE GENOMIC DNA]</scope>
    <source>
        <strain evidence="2">CGMCC 1.18575</strain>
    </source>
</reference>
<name>A0ABW0HTE3_9BACL</name>
<dbReference type="GO" id="GO:0016787">
    <property type="term" value="F:hydrolase activity"/>
    <property type="evidence" value="ECO:0007669"/>
    <property type="project" value="UniProtKB-KW"/>
</dbReference>
<dbReference type="InterPro" id="IPR000801">
    <property type="entry name" value="Esterase-like"/>
</dbReference>
<dbReference type="Gene3D" id="3.40.50.1820">
    <property type="entry name" value="alpha/beta hydrolase"/>
    <property type="match status" value="1"/>
</dbReference>
<accession>A0ABW0HTE3</accession>
<keyword evidence="2" id="KW-1185">Reference proteome</keyword>